<protein>
    <submittedName>
        <fullName evidence="1">Uncharacterized protein</fullName>
    </submittedName>
</protein>
<sequence length="39" mass="4728">MKLSKKIYKYENFSSFKQFINFFLKQNSSSEIIIYSPND</sequence>
<organism evidence="1 2">
    <name type="scientific">Borreliella burgdorferi 118a</name>
    <dbReference type="NCBI Taxonomy" id="476210"/>
    <lineage>
        <taxon>Bacteria</taxon>
        <taxon>Pseudomonadati</taxon>
        <taxon>Spirochaetota</taxon>
        <taxon>Spirochaetia</taxon>
        <taxon>Spirochaetales</taxon>
        <taxon>Borreliaceae</taxon>
        <taxon>Borreliella</taxon>
    </lineage>
</organism>
<dbReference type="EMBL" id="CP001540">
    <property type="protein sequence ID" value="ACN93058.1"/>
    <property type="molecule type" value="Genomic_DNA"/>
</dbReference>
<dbReference type="AlphaFoldDB" id="A0A7U3YBI9"/>
<keyword evidence="1" id="KW-0614">Plasmid</keyword>
<geneLocation type="plasmid" evidence="1 2">
    <name>118a_lp28-3</name>
</geneLocation>
<evidence type="ECO:0000313" key="1">
    <source>
        <dbReference type="EMBL" id="ACN93058.1"/>
    </source>
</evidence>
<accession>A0A7U3YBI9</accession>
<reference evidence="1 2" key="1">
    <citation type="journal article" date="2011" name="J. Bacteriol.">
        <title>Whole-genome sequences of thirteen isolates of Borrelia burgdorferi.</title>
        <authorList>
            <person name="Schutzer S.E."/>
            <person name="Fraser-Liggett C.M."/>
            <person name="Casjens S.R."/>
            <person name="Qiu W.G."/>
            <person name="Dunn J.J."/>
            <person name="Mongodin E.F."/>
            <person name="Luft B.J."/>
        </authorList>
    </citation>
    <scope>NUCLEOTIDE SEQUENCE [LARGE SCALE GENOMIC DNA]</scope>
    <source>
        <strain evidence="1 2">118a</strain>
        <plasmid evidence="1 2">118a_lp28-3</plasmid>
    </source>
</reference>
<evidence type="ECO:0000313" key="2">
    <source>
        <dbReference type="Proteomes" id="UP000006208"/>
    </source>
</evidence>
<gene>
    <name evidence="1" type="ORF">BBU118A_H24</name>
</gene>
<dbReference type="Proteomes" id="UP000006208">
    <property type="component" value="Plasmid 118a_lp28-3"/>
</dbReference>
<name>A0A7U3YBI9_BORBG</name>
<proteinExistence type="predicted"/>